<dbReference type="GeneID" id="91091737"/>
<accession>A0AAX4JLA3</accession>
<dbReference type="Proteomes" id="UP001355207">
    <property type="component" value="Chromosome 1"/>
</dbReference>
<reference evidence="1 2" key="1">
    <citation type="submission" date="2024-01" db="EMBL/GenBank/DDBJ databases">
        <title>Comparative genomics of Cryptococcus and Kwoniella reveals pathogenesis evolution and contrasting modes of karyotype evolution via chromosome fusion or intercentromeric recombination.</title>
        <authorList>
            <person name="Coelho M.A."/>
            <person name="David-Palma M."/>
            <person name="Shea T."/>
            <person name="Bowers K."/>
            <person name="McGinley-Smith S."/>
            <person name="Mohammad A.W."/>
            <person name="Gnirke A."/>
            <person name="Yurkov A.M."/>
            <person name="Nowrousian M."/>
            <person name="Sun S."/>
            <person name="Cuomo C.A."/>
            <person name="Heitman J."/>
        </authorList>
    </citation>
    <scope>NUCLEOTIDE SEQUENCE [LARGE SCALE GENOMIC DNA]</scope>
    <source>
        <strain evidence="1 2">CBS 6074</strain>
    </source>
</reference>
<organism evidence="1 2">
    <name type="scientific">Kwoniella dendrophila CBS 6074</name>
    <dbReference type="NCBI Taxonomy" id="1295534"/>
    <lineage>
        <taxon>Eukaryota</taxon>
        <taxon>Fungi</taxon>
        <taxon>Dikarya</taxon>
        <taxon>Basidiomycota</taxon>
        <taxon>Agaricomycotina</taxon>
        <taxon>Tremellomycetes</taxon>
        <taxon>Tremellales</taxon>
        <taxon>Cryptococcaceae</taxon>
        <taxon>Kwoniella</taxon>
    </lineage>
</organism>
<sequence length="100" mass="11862">MHKFDVLHWGIHRDHVCQRENDGEIRLIDFHRSDKTDKTVRLAWEQHEAENYLGLAKRMQYASFIAKFKEEAAKKKMEEGAVIVEKSNDIPNNKRKRDNA</sequence>
<evidence type="ECO:0008006" key="3">
    <source>
        <dbReference type="Google" id="ProtNLM"/>
    </source>
</evidence>
<dbReference type="RefSeq" id="XP_066072955.1">
    <property type="nucleotide sequence ID" value="XM_066216858.1"/>
</dbReference>
<protein>
    <recommendedName>
        <fullName evidence="3">Protein kinase domain-containing protein</fullName>
    </recommendedName>
</protein>
<name>A0AAX4JLA3_9TREE</name>
<dbReference type="AlphaFoldDB" id="A0AAX4JLA3"/>
<dbReference type="EMBL" id="CP144098">
    <property type="protein sequence ID" value="WWC86192.1"/>
    <property type="molecule type" value="Genomic_DNA"/>
</dbReference>
<evidence type="ECO:0000313" key="1">
    <source>
        <dbReference type="EMBL" id="WWC86192.1"/>
    </source>
</evidence>
<evidence type="ECO:0000313" key="2">
    <source>
        <dbReference type="Proteomes" id="UP001355207"/>
    </source>
</evidence>
<keyword evidence="2" id="KW-1185">Reference proteome</keyword>
<gene>
    <name evidence="1" type="ORF">L201_001065</name>
</gene>
<proteinExistence type="predicted"/>